<keyword evidence="2" id="KW-1133">Transmembrane helix</keyword>
<feature type="compositionally biased region" description="Basic and acidic residues" evidence="1">
    <location>
        <begin position="568"/>
        <end position="579"/>
    </location>
</feature>
<keyword evidence="2" id="KW-0812">Transmembrane</keyword>
<reference evidence="4" key="2">
    <citation type="submission" date="2020-10" db="UniProtKB">
        <authorList>
            <consortium name="WormBaseParasite"/>
        </authorList>
    </citation>
    <scope>IDENTIFICATION</scope>
</reference>
<protein>
    <submittedName>
        <fullName evidence="4">CUB domain-containing protein</fullName>
    </submittedName>
</protein>
<feature type="region of interest" description="Disordered" evidence="1">
    <location>
        <begin position="549"/>
        <end position="579"/>
    </location>
</feature>
<name>A0A7E4VMG8_PANRE</name>
<feature type="compositionally biased region" description="Basic and acidic residues" evidence="1">
    <location>
        <begin position="268"/>
        <end position="280"/>
    </location>
</feature>
<keyword evidence="2" id="KW-0472">Membrane</keyword>
<feature type="region of interest" description="Disordered" evidence="1">
    <location>
        <begin position="268"/>
        <end position="346"/>
    </location>
</feature>
<keyword evidence="3" id="KW-1185">Reference proteome</keyword>
<feature type="compositionally biased region" description="Basic and acidic residues" evidence="1">
    <location>
        <begin position="290"/>
        <end position="308"/>
    </location>
</feature>
<evidence type="ECO:0000256" key="1">
    <source>
        <dbReference type="SAM" id="MobiDB-lite"/>
    </source>
</evidence>
<dbReference type="AlphaFoldDB" id="A0A7E4VMG8"/>
<accession>A0A7E4VMG8</accession>
<feature type="transmembrane region" description="Helical" evidence="2">
    <location>
        <begin position="222"/>
        <end position="243"/>
    </location>
</feature>
<dbReference type="Proteomes" id="UP000492821">
    <property type="component" value="Unassembled WGS sequence"/>
</dbReference>
<evidence type="ECO:0000313" key="4">
    <source>
        <dbReference type="WBParaSite" id="Pan_g2272.t1"/>
    </source>
</evidence>
<proteinExistence type="predicted"/>
<reference evidence="3" key="1">
    <citation type="journal article" date="2013" name="Genetics">
        <title>The draft genome and transcriptome of Panagrellus redivivus are shaped by the harsh demands of a free-living lifestyle.</title>
        <authorList>
            <person name="Srinivasan J."/>
            <person name="Dillman A.R."/>
            <person name="Macchietto M.G."/>
            <person name="Heikkinen L."/>
            <person name="Lakso M."/>
            <person name="Fracchia K.M."/>
            <person name="Antoshechkin I."/>
            <person name="Mortazavi A."/>
            <person name="Wong G."/>
            <person name="Sternberg P.W."/>
        </authorList>
    </citation>
    <scope>NUCLEOTIDE SEQUENCE [LARGE SCALE GENOMIC DNA]</scope>
    <source>
        <strain evidence="3">MT8872</strain>
    </source>
</reference>
<evidence type="ECO:0000256" key="2">
    <source>
        <dbReference type="SAM" id="Phobius"/>
    </source>
</evidence>
<sequence>MALRYGTVEDFDFLWDKLMIETVPMERAHIGLGLSGTTNETLIIKVIFCYSGVTITVAERGLCPSDMCYVKLEFSDKNLRFQNEQGYEWNSGRATQCFKMFIEPVHRKHDSQNPNAPHAYLTTEWKFVFLDVPNMEHDPKCAIDLVQIKKKEYYAWGAIRRPMDQVCRPVAVLDKEFNQILIPERDKPTTVAPMITETSTNETTTDLTTTAESVGFAMAKHWWIFLILLILVFFIVVAIIISLKWQWIKEKYQGTNSKVEIKPEIPLDFDRPSEHTRPSKEVTGGAVKFDNVDQKKKLSTSDKRDTVRVPKNAPSKKSNKTNTKSRKESKSISQAATPKNEEPTVQKIVPKSTITNTAPQDKSSAIGVKVTSEVPVMPPVSEPEVKGLPSLENEMTPDELEYLAFSTVSTGKRYRIFRAAVRTAEQIAEKHGFYISGREPTVNDEEEEWFRNSADSLIKTCIELHGEPLPQIGDTHNDHLEYIASHSLREIYQVALYVELEDSTRMYFLNAVVERFKELIKKFPLEELRKGRHPMKLLVQVYQDHPDSFNKSVMKPPSVIKPPSLTKSQKEQEQERSTK</sequence>
<organism evidence="3 4">
    <name type="scientific">Panagrellus redivivus</name>
    <name type="common">Microworm</name>
    <dbReference type="NCBI Taxonomy" id="6233"/>
    <lineage>
        <taxon>Eukaryota</taxon>
        <taxon>Metazoa</taxon>
        <taxon>Ecdysozoa</taxon>
        <taxon>Nematoda</taxon>
        <taxon>Chromadorea</taxon>
        <taxon>Rhabditida</taxon>
        <taxon>Tylenchina</taxon>
        <taxon>Panagrolaimomorpha</taxon>
        <taxon>Panagrolaimoidea</taxon>
        <taxon>Panagrolaimidae</taxon>
        <taxon>Panagrellus</taxon>
    </lineage>
</organism>
<dbReference type="WBParaSite" id="Pan_g2272.t1">
    <property type="protein sequence ID" value="Pan_g2272.t1"/>
    <property type="gene ID" value="Pan_g2272"/>
</dbReference>
<evidence type="ECO:0000313" key="3">
    <source>
        <dbReference type="Proteomes" id="UP000492821"/>
    </source>
</evidence>